<organism evidence="15 16">
    <name type="scientific">Wenzhouxiangella marina</name>
    <dbReference type="NCBI Taxonomy" id="1579979"/>
    <lineage>
        <taxon>Bacteria</taxon>
        <taxon>Pseudomonadati</taxon>
        <taxon>Pseudomonadota</taxon>
        <taxon>Gammaproteobacteria</taxon>
        <taxon>Chromatiales</taxon>
        <taxon>Wenzhouxiangellaceae</taxon>
        <taxon>Wenzhouxiangella</taxon>
    </lineage>
</organism>
<evidence type="ECO:0000256" key="7">
    <source>
        <dbReference type="ARBA" id="ARBA00022475"/>
    </source>
</evidence>
<dbReference type="AlphaFoldDB" id="A0A0K0XSB0"/>
<comment type="pathway">
    <text evidence="3">Lipid metabolism.</text>
</comment>
<dbReference type="PATRIC" id="fig|1579979.3.peg.161"/>
<dbReference type="PIRSF" id="PIRSF000437">
    <property type="entry name" value="GPAT_DHAPAT"/>
    <property type="match status" value="1"/>
</dbReference>
<evidence type="ECO:0000256" key="2">
    <source>
        <dbReference type="ARBA" id="ARBA00004765"/>
    </source>
</evidence>
<comment type="subcellular location">
    <subcellularLocation>
        <location evidence="1 14">Cell membrane</location>
        <topology evidence="1 14">Peripheral membrane protein</topology>
        <orientation evidence="1 14">Cytoplasmic side</orientation>
    </subcellularLocation>
</comment>
<dbReference type="PANTHER" id="PTHR12563">
    <property type="entry name" value="GLYCEROL-3-PHOSPHATE ACYLTRANSFERASE"/>
    <property type="match status" value="1"/>
</dbReference>
<dbReference type="SMART" id="SM00563">
    <property type="entry name" value="PlsC"/>
    <property type="match status" value="1"/>
</dbReference>
<dbReference type="GO" id="GO:0005886">
    <property type="term" value="C:plasma membrane"/>
    <property type="evidence" value="ECO:0007669"/>
    <property type="project" value="UniProtKB-SubCell"/>
</dbReference>
<evidence type="ECO:0000256" key="3">
    <source>
        <dbReference type="ARBA" id="ARBA00005189"/>
    </source>
</evidence>
<evidence type="ECO:0000256" key="5">
    <source>
        <dbReference type="ARBA" id="ARBA00013113"/>
    </source>
</evidence>
<keyword evidence="12 14" id="KW-0012">Acyltransferase</keyword>
<evidence type="ECO:0000313" key="16">
    <source>
        <dbReference type="Proteomes" id="UP000066624"/>
    </source>
</evidence>
<dbReference type="NCBIfam" id="NF003441">
    <property type="entry name" value="PRK04974.1"/>
    <property type="match status" value="1"/>
</dbReference>
<accession>A0A0K0XSB0</accession>
<name>A0A0K0XSB0_9GAMM</name>
<dbReference type="EC" id="2.3.1.15" evidence="5 14"/>
<evidence type="ECO:0000256" key="14">
    <source>
        <dbReference type="HAMAP-Rule" id="MF_00393"/>
    </source>
</evidence>
<evidence type="ECO:0000256" key="10">
    <source>
        <dbReference type="ARBA" id="ARBA00023209"/>
    </source>
</evidence>
<proteinExistence type="inferred from homology"/>
<reference evidence="15 16" key="1">
    <citation type="submission" date="2015-07" db="EMBL/GenBank/DDBJ databases">
        <authorList>
            <person name="Noorani M."/>
        </authorList>
    </citation>
    <scope>NUCLEOTIDE SEQUENCE [LARGE SCALE GENOMIC DNA]</scope>
    <source>
        <strain evidence="15 16">KCTC 42284</strain>
    </source>
</reference>
<evidence type="ECO:0000256" key="11">
    <source>
        <dbReference type="ARBA" id="ARBA00023264"/>
    </source>
</evidence>
<dbReference type="STRING" id="1579979.WM2015_156"/>
<protein>
    <recommendedName>
        <fullName evidence="6 14">Glycerol-3-phosphate acyltransferase</fullName>
        <shortName evidence="14">GPAT</shortName>
        <ecNumber evidence="5 14">2.3.1.15</ecNumber>
    </recommendedName>
</protein>
<comment type="pathway">
    <text evidence="2 14">Phospholipid metabolism; CDP-diacylglycerol biosynthesis; CDP-diacylglycerol from sn-glycerol 3-phosphate: step 1/3.</text>
</comment>
<keyword evidence="14" id="KW-0443">Lipid metabolism</keyword>
<evidence type="ECO:0000256" key="1">
    <source>
        <dbReference type="ARBA" id="ARBA00004413"/>
    </source>
</evidence>
<dbReference type="KEGG" id="wma:WM2015_156"/>
<dbReference type="InterPro" id="IPR028354">
    <property type="entry name" value="GPAT_PlsB"/>
</dbReference>
<keyword evidence="16" id="KW-1185">Reference proteome</keyword>
<dbReference type="InterPro" id="IPR045520">
    <property type="entry name" value="GPAT/DHAPAT_C"/>
</dbReference>
<dbReference type="PIRSF" id="PIRSF500064">
    <property type="entry name" value="GPAT"/>
    <property type="match status" value="1"/>
</dbReference>
<dbReference type="InterPro" id="IPR002123">
    <property type="entry name" value="Plipid/glycerol_acylTrfase"/>
</dbReference>
<evidence type="ECO:0000256" key="12">
    <source>
        <dbReference type="ARBA" id="ARBA00023315"/>
    </source>
</evidence>
<feature type="short sequence motif" description="HXXXXD motif" evidence="14">
    <location>
        <begin position="318"/>
        <end position="323"/>
    </location>
</feature>
<keyword evidence="11 14" id="KW-1208">Phospholipid metabolism</keyword>
<dbReference type="RefSeq" id="WP_049724251.1">
    <property type="nucleotide sequence ID" value="NZ_CP012154.1"/>
</dbReference>
<dbReference type="Proteomes" id="UP000066624">
    <property type="component" value="Chromosome"/>
</dbReference>
<comment type="catalytic activity">
    <reaction evidence="13 14">
        <text>sn-glycerol 3-phosphate + an acyl-CoA = a 1-acyl-sn-glycero-3-phosphate + CoA</text>
        <dbReference type="Rhea" id="RHEA:15325"/>
        <dbReference type="ChEBI" id="CHEBI:57287"/>
        <dbReference type="ChEBI" id="CHEBI:57597"/>
        <dbReference type="ChEBI" id="CHEBI:57970"/>
        <dbReference type="ChEBI" id="CHEBI:58342"/>
        <dbReference type="EC" id="2.3.1.15"/>
    </reaction>
</comment>
<evidence type="ECO:0000256" key="4">
    <source>
        <dbReference type="ARBA" id="ARBA00007937"/>
    </source>
</evidence>
<comment type="domain">
    <text evidence="14">The HXXXXD motif is essential for acyltransferase activity and may constitute the binding site for the phosphate moiety of the glycerol-3-phosphate.</text>
</comment>
<keyword evidence="8 14" id="KW-0808">Transferase</keyword>
<dbReference type="GO" id="GO:0016024">
    <property type="term" value="P:CDP-diacylglycerol biosynthetic process"/>
    <property type="evidence" value="ECO:0007669"/>
    <property type="project" value="UniProtKB-UniRule"/>
</dbReference>
<dbReference type="GO" id="GO:0004366">
    <property type="term" value="F:glycerol-3-phosphate O-acyltransferase activity"/>
    <property type="evidence" value="ECO:0007669"/>
    <property type="project" value="UniProtKB-UniRule"/>
</dbReference>
<dbReference type="PANTHER" id="PTHR12563:SF17">
    <property type="entry name" value="DIHYDROXYACETONE PHOSPHATE ACYLTRANSFERASE"/>
    <property type="match status" value="1"/>
</dbReference>
<dbReference type="NCBIfam" id="TIGR03703">
    <property type="entry name" value="plsB"/>
    <property type="match status" value="1"/>
</dbReference>
<dbReference type="UniPathway" id="UPA00557">
    <property type="reaction ID" value="UER00612"/>
</dbReference>
<gene>
    <name evidence="14" type="primary">plsB</name>
    <name evidence="15" type="ORF">WM2015_156</name>
</gene>
<evidence type="ECO:0000313" key="15">
    <source>
        <dbReference type="EMBL" id="AKS40545.1"/>
    </source>
</evidence>
<sequence>MPDTGPAPSLLHRLQLVWLGLLRRILHLWVRSTVLPEHLEELALDPERPVFYVLDAYALSSLLIVDHVCKNLEWPRPTQALHAQGLDLPRAYGANRRYRGLFIRSPEARRHSVMLRRLLQQAAASGQTEVQIVPVTVLIGRAPDTENSLFKILFSENWDLGGRFRRLFTTLINGRATMVQFGKPIEVAQLLAETEHAEQALGRVSRVLRVQFRQVRTAAIGPDRSHRRTLVEKVVQSDSVRQAIEAKARRDQVSIEKAEQAARKYAREIAADYSYNFVRIAEKLLSWFWNRIYRGVKVNHFSKFRDAVGEHEVVYVPCHRSHIDYMLLSWLLYHRGFVPPHIAAGLNLNMPLVGPLLRRGGAFFLRRSFRSQPLYAAVFNQYVSMILSRGVALEYFIEGTRSRTGRLLPPRAGMLSITVRAFLHYRTRPVLFQPVYIGYERLAEGNAYIHELSGRQKKPESLADFKNVINILRKNYGEVTVSFGEPVRLAELLDQHHPDWERLKLEPDSKPTWLPGLVNDLADRIMVNINRAAHVNPINLLATALLASRKHALDEDDLERMIGLLAELVRQTGFSDRVDVTELTPGQIIEYGLELGAIERQSHRLGDIVRTDATNAVLLTYFRNNMAHLLAMSAWIACCFLNFRSVRRRRLNALTRTVYPFLKRELFLPWDQDELEPVIERHIQALIDLGLLRSSGDSLQRAPGGSDEAYYLRLLGNSLIQTFERYFITISVLAKNGSGRLTRQQLEQLCILCAQRISLLHEFEAPEFSDKTLFKQFIDSLTEGGFLDRDEEGRLLFSNLLEQVARDAKLILDKEIRHTIIQAAPEVLELESE</sequence>
<dbReference type="Pfam" id="PF19277">
    <property type="entry name" value="GPAT_C"/>
    <property type="match status" value="1"/>
</dbReference>
<evidence type="ECO:0000256" key="13">
    <source>
        <dbReference type="ARBA" id="ARBA00048427"/>
    </source>
</evidence>
<keyword evidence="9 14" id="KW-0472">Membrane</keyword>
<evidence type="ECO:0000256" key="8">
    <source>
        <dbReference type="ARBA" id="ARBA00022679"/>
    </source>
</evidence>
<comment type="similarity">
    <text evidence="4 14">Belongs to the GPAT/DAPAT family.</text>
</comment>
<keyword evidence="7 14" id="KW-1003">Cell membrane</keyword>
<dbReference type="Pfam" id="PF01553">
    <property type="entry name" value="Acyltransferase"/>
    <property type="match status" value="1"/>
</dbReference>
<keyword evidence="14" id="KW-0444">Lipid biosynthesis</keyword>
<dbReference type="InterPro" id="IPR022284">
    <property type="entry name" value="GPAT/DHAPAT"/>
</dbReference>
<evidence type="ECO:0000256" key="9">
    <source>
        <dbReference type="ARBA" id="ARBA00023136"/>
    </source>
</evidence>
<dbReference type="GO" id="GO:0006631">
    <property type="term" value="P:fatty acid metabolic process"/>
    <property type="evidence" value="ECO:0007669"/>
    <property type="project" value="TreeGrafter"/>
</dbReference>
<dbReference type="SUPFAM" id="SSF69593">
    <property type="entry name" value="Glycerol-3-phosphate (1)-acyltransferase"/>
    <property type="match status" value="1"/>
</dbReference>
<dbReference type="InterPro" id="IPR041728">
    <property type="entry name" value="GPAT/DHAPAT_LPLAT"/>
</dbReference>
<dbReference type="CDD" id="cd07993">
    <property type="entry name" value="LPLAT_DHAPAT-like"/>
    <property type="match status" value="1"/>
</dbReference>
<evidence type="ECO:0000256" key="6">
    <source>
        <dbReference type="ARBA" id="ARBA00013432"/>
    </source>
</evidence>
<keyword evidence="10 14" id="KW-0594">Phospholipid biosynthesis</keyword>
<dbReference type="EMBL" id="CP012154">
    <property type="protein sequence ID" value="AKS40545.1"/>
    <property type="molecule type" value="Genomic_DNA"/>
</dbReference>
<dbReference type="HAMAP" id="MF_00393">
    <property type="entry name" value="Glyc3P_acyltrans"/>
    <property type="match status" value="1"/>
</dbReference>
<dbReference type="OrthoDB" id="335193at2"/>